<dbReference type="Proteomes" id="UP001189624">
    <property type="component" value="Chromosome 5"/>
</dbReference>
<feature type="non-terminal residue" evidence="2">
    <location>
        <position position="1"/>
    </location>
</feature>
<keyword evidence="3" id="KW-1185">Reference proteome</keyword>
<feature type="region of interest" description="Disordered" evidence="1">
    <location>
        <begin position="1"/>
        <end position="20"/>
    </location>
</feature>
<proteinExistence type="predicted"/>
<sequence>GEEKQAFERQTYGCGGGGEEWRKSRMRIMIDDQRLSLGMVQEFIEGNSDMNNGMLRDIVNCRSRDKIGIGNPSAECIAEVEAAAVETRRPLDLPLTRGEPGLSFSLFLQNTCLVA</sequence>
<evidence type="ECO:0000313" key="3">
    <source>
        <dbReference type="Proteomes" id="UP001189624"/>
    </source>
</evidence>
<evidence type="ECO:0000313" key="2">
    <source>
        <dbReference type="EMBL" id="CAJ1957700.1"/>
    </source>
</evidence>
<organism evidence="2 3">
    <name type="scientific">Sphenostylis stenocarpa</name>
    <dbReference type="NCBI Taxonomy" id="92480"/>
    <lineage>
        <taxon>Eukaryota</taxon>
        <taxon>Viridiplantae</taxon>
        <taxon>Streptophyta</taxon>
        <taxon>Embryophyta</taxon>
        <taxon>Tracheophyta</taxon>
        <taxon>Spermatophyta</taxon>
        <taxon>Magnoliopsida</taxon>
        <taxon>eudicotyledons</taxon>
        <taxon>Gunneridae</taxon>
        <taxon>Pentapetalae</taxon>
        <taxon>rosids</taxon>
        <taxon>fabids</taxon>
        <taxon>Fabales</taxon>
        <taxon>Fabaceae</taxon>
        <taxon>Papilionoideae</taxon>
        <taxon>50 kb inversion clade</taxon>
        <taxon>NPAAA clade</taxon>
        <taxon>indigoferoid/millettioid clade</taxon>
        <taxon>Phaseoleae</taxon>
        <taxon>Sphenostylis</taxon>
    </lineage>
</organism>
<dbReference type="EMBL" id="OY731402">
    <property type="protein sequence ID" value="CAJ1957700.1"/>
    <property type="molecule type" value="Genomic_DNA"/>
</dbReference>
<accession>A0AA86SGH0</accession>
<reference evidence="2" key="1">
    <citation type="submission" date="2023-10" db="EMBL/GenBank/DDBJ databases">
        <authorList>
            <person name="Domelevo Entfellner J.-B."/>
        </authorList>
    </citation>
    <scope>NUCLEOTIDE SEQUENCE</scope>
</reference>
<name>A0AA86SGH0_9FABA</name>
<dbReference type="AlphaFoldDB" id="A0AA86SGH0"/>
<dbReference type="Gramene" id="rna-AYBTSS11_LOCUS17341">
    <property type="protein sequence ID" value="CAJ1957700.1"/>
    <property type="gene ID" value="gene-AYBTSS11_LOCUS17341"/>
</dbReference>
<gene>
    <name evidence="2" type="ORF">AYBTSS11_LOCUS17341</name>
</gene>
<protein>
    <submittedName>
        <fullName evidence="2">Uncharacterized protein</fullName>
    </submittedName>
</protein>
<evidence type="ECO:0000256" key="1">
    <source>
        <dbReference type="SAM" id="MobiDB-lite"/>
    </source>
</evidence>